<name>A0ACA9PQU0_9GLOM</name>
<evidence type="ECO:0000313" key="1">
    <source>
        <dbReference type="EMBL" id="CAG8712537.1"/>
    </source>
</evidence>
<organism evidence="1 2">
    <name type="scientific">Scutellospora calospora</name>
    <dbReference type="NCBI Taxonomy" id="85575"/>
    <lineage>
        <taxon>Eukaryota</taxon>
        <taxon>Fungi</taxon>
        <taxon>Fungi incertae sedis</taxon>
        <taxon>Mucoromycota</taxon>
        <taxon>Glomeromycotina</taxon>
        <taxon>Glomeromycetes</taxon>
        <taxon>Diversisporales</taxon>
        <taxon>Gigasporaceae</taxon>
        <taxon>Scutellospora</taxon>
    </lineage>
</organism>
<proteinExistence type="predicted"/>
<keyword evidence="2" id="KW-1185">Reference proteome</keyword>
<gene>
    <name evidence="1" type="ORF">SCALOS_LOCUS10927</name>
</gene>
<evidence type="ECO:0000313" key="2">
    <source>
        <dbReference type="Proteomes" id="UP000789860"/>
    </source>
</evidence>
<feature type="non-terminal residue" evidence="1">
    <location>
        <position position="1"/>
    </location>
</feature>
<protein>
    <submittedName>
        <fullName evidence="1">6435_t:CDS:1</fullName>
    </submittedName>
</protein>
<feature type="non-terminal residue" evidence="1">
    <location>
        <position position="126"/>
    </location>
</feature>
<dbReference type="Proteomes" id="UP000789860">
    <property type="component" value="Unassembled WGS sequence"/>
</dbReference>
<accession>A0ACA9PQU0</accession>
<dbReference type="EMBL" id="CAJVPM010043801">
    <property type="protein sequence ID" value="CAG8712537.1"/>
    <property type="molecule type" value="Genomic_DNA"/>
</dbReference>
<comment type="caution">
    <text evidence="1">The sequence shown here is derived from an EMBL/GenBank/DDBJ whole genome shotgun (WGS) entry which is preliminary data.</text>
</comment>
<sequence>ATSESKVRAAKEENTLILNEQLREQLDEKNKTIENERQRVKHLEDQFSCMLEEQKRLHIQIERQETVINKVLSGLHMINQHKDVIENDVLKNITEDMQITLSLDRKPYQPPAYINPPWKPAGNNRI</sequence>
<reference evidence="1" key="1">
    <citation type="submission" date="2021-06" db="EMBL/GenBank/DDBJ databases">
        <authorList>
            <person name="Kallberg Y."/>
            <person name="Tangrot J."/>
            <person name="Rosling A."/>
        </authorList>
    </citation>
    <scope>NUCLEOTIDE SEQUENCE</scope>
    <source>
        <strain evidence="1">AU212A</strain>
    </source>
</reference>